<dbReference type="RefSeq" id="WP_248394921.1">
    <property type="nucleotide sequence ID" value="NZ_CP096203.1"/>
</dbReference>
<dbReference type="Pfam" id="PF04336">
    <property type="entry name" value="ACP_PD"/>
    <property type="match status" value="1"/>
</dbReference>
<keyword evidence="3" id="KW-0443">Lipid metabolism</keyword>
<keyword evidence="2" id="KW-0378">Hydrolase</keyword>
<proteinExistence type="predicted"/>
<name>A0ABY4KBB7_9FLAO</name>
<evidence type="ECO:0000313" key="5">
    <source>
        <dbReference type="Proteomes" id="UP000830552"/>
    </source>
</evidence>
<keyword evidence="5" id="KW-1185">Reference proteome</keyword>
<evidence type="ECO:0000256" key="3">
    <source>
        <dbReference type="ARBA" id="ARBA00023098"/>
    </source>
</evidence>
<dbReference type="PANTHER" id="PTHR38764">
    <property type="entry name" value="ACYL CARRIER PROTEIN PHOSPHODIESTERASE"/>
    <property type="match status" value="1"/>
</dbReference>
<reference evidence="4" key="1">
    <citation type="submission" date="2022-04" db="EMBL/GenBank/DDBJ databases">
        <title>Evolutionary, genomic, and biogeographic characterization of Chryseobacterium nepalense represented by a plastic-degrading bacterium AC3.</title>
        <authorList>
            <person name="Yin Z."/>
            <person name="Liu X."/>
            <person name="Wang D."/>
            <person name="Xie Z."/>
        </authorList>
    </citation>
    <scope>NUCLEOTIDE SEQUENCE</scope>
    <source>
        <strain evidence="4">AC3</strain>
    </source>
</reference>
<evidence type="ECO:0000256" key="1">
    <source>
        <dbReference type="ARBA" id="ARBA00022516"/>
    </source>
</evidence>
<organism evidence="4 5">
    <name type="scientific">Chryseobacterium nepalense</name>
    <dbReference type="NCBI Taxonomy" id="1854498"/>
    <lineage>
        <taxon>Bacteria</taxon>
        <taxon>Pseudomonadati</taxon>
        <taxon>Bacteroidota</taxon>
        <taxon>Flavobacteriia</taxon>
        <taxon>Flavobacteriales</taxon>
        <taxon>Weeksellaceae</taxon>
        <taxon>Chryseobacterium group</taxon>
        <taxon>Chryseobacterium</taxon>
    </lineage>
</organism>
<dbReference type="EMBL" id="CP096203">
    <property type="protein sequence ID" value="UPQ77550.1"/>
    <property type="molecule type" value="Genomic_DNA"/>
</dbReference>
<evidence type="ECO:0000313" key="4">
    <source>
        <dbReference type="EMBL" id="UPQ77550.1"/>
    </source>
</evidence>
<evidence type="ECO:0000256" key="2">
    <source>
        <dbReference type="ARBA" id="ARBA00022801"/>
    </source>
</evidence>
<dbReference type="InterPro" id="IPR007431">
    <property type="entry name" value="ACP_PD"/>
</dbReference>
<gene>
    <name evidence="4" type="ORF">M0D58_08440</name>
</gene>
<sequence>MELMIHWYLWTQLKLCWKVQKAVRALSSNSLPCTQLFQRKISYLHAMNYLAHSFLTFTDGQIVGQFLEDFIRNKDRFSFPKDIQDGITLHRAIDTFTDAHPAIHEAKKVFAPLVRLYAGAFVDVAMDYFVANDLSLNSLEGWKNHSQKVYRVLNENYDFLPENFKSMLVKMEEGDWLYNYRFEKNIGYSMRNVLNKAKYLDTDIAVHDAFLRNKNFLQECYDDFFPDLMEHAKGINALLQLEN</sequence>
<accession>A0ABY4KBB7</accession>
<keyword evidence="1" id="KW-0444">Lipid biosynthesis</keyword>
<protein>
    <submittedName>
        <fullName evidence="4">ACP phosphodiesterase</fullName>
    </submittedName>
</protein>
<dbReference type="Proteomes" id="UP000830552">
    <property type="component" value="Chromosome"/>
</dbReference>
<dbReference type="PANTHER" id="PTHR38764:SF1">
    <property type="entry name" value="ACYL CARRIER PROTEIN PHOSPHODIESTERASE"/>
    <property type="match status" value="1"/>
</dbReference>